<reference evidence="4" key="1">
    <citation type="submission" date="2024-04" db="EMBL/GenBank/DDBJ databases">
        <authorList>
            <person name="Shaw F."/>
            <person name="Minotto A."/>
        </authorList>
    </citation>
    <scope>NUCLEOTIDE SEQUENCE [LARGE SCALE GENOMIC DNA]</scope>
</reference>
<dbReference type="Proteomes" id="UP001497453">
    <property type="component" value="Chromosome 2"/>
</dbReference>
<feature type="region of interest" description="Disordered" evidence="2">
    <location>
        <begin position="1"/>
        <end position="43"/>
    </location>
</feature>
<dbReference type="PANTHER" id="PTHR36417:SF2">
    <property type="entry name" value="SELENOPROTEIN DOMAIN PROTEIN (AFU_ORTHOLOGUE AFUA_1G05220)"/>
    <property type="match status" value="1"/>
</dbReference>
<evidence type="ECO:0000313" key="3">
    <source>
        <dbReference type="EMBL" id="CAL1702279.1"/>
    </source>
</evidence>
<evidence type="ECO:0000256" key="1">
    <source>
        <dbReference type="ARBA" id="ARBA00023284"/>
    </source>
</evidence>
<dbReference type="Pfam" id="PF10262">
    <property type="entry name" value="Rdx"/>
    <property type="match status" value="1"/>
</dbReference>
<evidence type="ECO:0000313" key="4">
    <source>
        <dbReference type="Proteomes" id="UP001497453"/>
    </source>
</evidence>
<dbReference type="SUPFAM" id="SSF52833">
    <property type="entry name" value="Thioredoxin-like"/>
    <property type="match status" value="1"/>
</dbReference>
<dbReference type="InterPro" id="IPR036249">
    <property type="entry name" value="Thioredoxin-like_sf"/>
</dbReference>
<accession>A0ABP1D6E7</accession>
<feature type="compositionally biased region" description="Basic and acidic residues" evidence="2">
    <location>
        <begin position="26"/>
        <end position="41"/>
    </location>
</feature>
<gene>
    <name evidence="3" type="ORF">GFSPODELE1_LOCUS3972</name>
</gene>
<dbReference type="EMBL" id="OZ037945">
    <property type="protein sequence ID" value="CAL1702279.1"/>
    <property type="molecule type" value="Genomic_DNA"/>
</dbReference>
<proteinExistence type="predicted"/>
<organism evidence="3 4">
    <name type="scientific">Somion occarium</name>
    <dbReference type="NCBI Taxonomy" id="3059160"/>
    <lineage>
        <taxon>Eukaryota</taxon>
        <taxon>Fungi</taxon>
        <taxon>Dikarya</taxon>
        <taxon>Basidiomycota</taxon>
        <taxon>Agaricomycotina</taxon>
        <taxon>Agaricomycetes</taxon>
        <taxon>Polyporales</taxon>
        <taxon>Cerrenaceae</taxon>
        <taxon>Somion</taxon>
    </lineage>
</organism>
<sequence>MADPGTTIEYIESPEASPQSPSLRIRRLESELAEEQPEHPLDPSTFKAPAPFPAPCVVVEFCDRLQFRLHRASWVSTELFLTFPSPALKAVTLMPLNEDETAGRFRIWLYCHGQDPILVWDRKVEGGFPELKVLKQRIRDRIQPGVSLGHSDH</sequence>
<keyword evidence="4" id="KW-1185">Reference proteome</keyword>
<protein>
    <submittedName>
        <fullName evidence="3">Uncharacterized protein</fullName>
    </submittedName>
</protein>
<dbReference type="PANTHER" id="PTHR36417">
    <property type="entry name" value="SELENOPROTEIN DOMAIN PROTEIN (AFU_ORTHOLOGUE AFUA_1G05220)"/>
    <property type="match status" value="1"/>
</dbReference>
<keyword evidence="1" id="KW-0676">Redox-active center</keyword>
<name>A0ABP1D6E7_9APHY</name>
<dbReference type="InterPro" id="IPR011893">
    <property type="entry name" value="Selenoprotein_Rdx-typ"/>
</dbReference>
<evidence type="ECO:0000256" key="2">
    <source>
        <dbReference type="SAM" id="MobiDB-lite"/>
    </source>
</evidence>
<dbReference type="Gene3D" id="3.40.30.10">
    <property type="entry name" value="Glutaredoxin"/>
    <property type="match status" value="1"/>
</dbReference>